<evidence type="ECO:0000313" key="1">
    <source>
        <dbReference type="EMBL" id="EHJ07914.1"/>
    </source>
</evidence>
<evidence type="ECO:0000313" key="2">
    <source>
        <dbReference type="Proteomes" id="UP000005413"/>
    </source>
</evidence>
<dbReference type="AlphaFoldDB" id="G5JIR1"/>
<organism evidence="1 2">
    <name type="scientific">Staphylococcus simiae CCM 7213 = CCUG 51256</name>
    <dbReference type="NCBI Taxonomy" id="911238"/>
    <lineage>
        <taxon>Bacteria</taxon>
        <taxon>Bacillati</taxon>
        <taxon>Bacillota</taxon>
        <taxon>Bacilli</taxon>
        <taxon>Bacillales</taxon>
        <taxon>Staphylococcaceae</taxon>
        <taxon>Staphylococcus</taxon>
    </lineage>
</organism>
<accession>G5JIR1</accession>
<dbReference type="PATRIC" id="fig|911238.3.peg.1151"/>
<protein>
    <submittedName>
        <fullName evidence="1">Uncharacterized protein</fullName>
    </submittedName>
</protein>
<dbReference type="OrthoDB" id="2411037at2"/>
<comment type="caution">
    <text evidence="1">The sequence shown here is derived from an EMBL/GenBank/DDBJ whole genome shotgun (WGS) entry which is preliminary data.</text>
</comment>
<name>G5JIR1_9STAP</name>
<gene>
    <name evidence="1" type="ORF">SS7213T_06746</name>
</gene>
<sequence>MNNNQFTEVEIAEMTQFLNSKNRHVCCYKPNIVINKAKFAIPNFDHNEDKLPAFAVTCHHCGQTNLYSVDVFSKA</sequence>
<dbReference type="Proteomes" id="UP000005413">
    <property type="component" value="Unassembled WGS sequence"/>
</dbReference>
<dbReference type="EMBL" id="AEUN01000414">
    <property type="protein sequence ID" value="EHJ07914.1"/>
    <property type="molecule type" value="Genomic_DNA"/>
</dbReference>
<proteinExistence type="predicted"/>
<dbReference type="RefSeq" id="WP_002463921.1">
    <property type="nucleotide sequence ID" value="NZ_AEUN01000414.1"/>
</dbReference>
<keyword evidence="2" id="KW-1185">Reference proteome</keyword>
<reference evidence="1 2" key="1">
    <citation type="journal article" date="2012" name="BMC Genomics">
        <title>Comparative genomic analysis of the genus Staphylococcus including Staphylococcus aureus and its newly described sister species Staphylococcus simiae.</title>
        <authorList>
            <person name="Suzuki H."/>
            <person name="Lefebure T."/>
            <person name="Pavinski Bitar P."/>
            <person name="Stanhope M.J."/>
        </authorList>
    </citation>
    <scope>NUCLEOTIDE SEQUENCE [LARGE SCALE GENOMIC DNA]</scope>
    <source>
        <strain evidence="1 2">CCM 7213</strain>
    </source>
</reference>